<reference evidence="2" key="1">
    <citation type="submission" date="2016-10" db="EMBL/GenBank/DDBJ databases">
        <authorList>
            <person name="Varghese N."/>
            <person name="Submissions S."/>
        </authorList>
    </citation>
    <scope>NUCLEOTIDE SEQUENCE [LARGE SCALE GENOMIC DNA]</scope>
    <source>
        <strain evidence="2">MPL-11</strain>
    </source>
</reference>
<dbReference type="AlphaFoldDB" id="A0A1H1BRD2"/>
<organism evidence="1 2">
    <name type="scientific">Carnobacterium viridans</name>
    <dbReference type="NCBI Taxonomy" id="174587"/>
    <lineage>
        <taxon>Bacteria</taxon>
        <taxon>Bacillati</taxon>
        <taxon>Bacillota</taxon>
        <taxon>Bacilli</taxon>
        <taxon>Lactobacillales</taxon>
        <taxon>Carnobacteriaceae</taxon>
        <taxon>Carnobacterium</taxon>
    </lineage>
</organism>
<dbReference type="Proteomes" id="UP000199481">
    <property type="component" value="Unassembled WGS sequence"/>
</dbReference>
<sequence length="73" mass="8171">MDFAEAKQHKERGMSVKDVLENALKYSSETESIVIVRKMKNSDVPTSFSWESSLEALGMLEIAKADIVGYMAE</sequence>
<dbReference type="RefSeq" id="WP_089978565.1">
    <property type="nucleotide sequence ID" value="NZ_CP084916.1"/>
</dbReference>
<accession>A0A1H1BRD2</accession>
<name>A0A1H1BRD2_9LACT</name>
<evidence type="ECO:0000313" key="1">
    <source>
        <dbReference type="EMBL" id="SDQ54505.1"/>
    </source>
</evidence>
<dbReference type="EMBL" id="FNJW01000008">
    <property type="protein sequence ID" value="SDQ54505.1"/>
    <property type="molecule type" value="Genomic_DNA"/>
</dbReference>
<gene>
    <name evidence="1" type="ORF">SAMN04487752_2705</name>
</gene>
<protein>
    <submittedName>
        <fullName evidence="1">Uncharacterized protein</fullName>
    </submittedName>
</protein>
<dbReference type="OrthoDB" id="2224295at2"/>
<proteinExistence type="predicted"/>
<keyword evidence="2" id="KW-1185">Reference proteome</keyword>
<evidence type="ECO:0000313" key="2">
    <source>
        <dbReference type="Proteomes" id="UP000199481"/>
    </source>
</evidence>